<accession>A0A369KIS9</accession>
<evidence type="ECO:0000256" key="4">
    <source>
        <dbReference type="HAMAP-Rule" id="MF_00514"/>
    </source>
</evidence>
<dbReference type="GO" id="GO:0006412">
    <property type="term" value="P:translation"/>
    <property type="evidence" value="ECO:0007669"/>
    <property type="project" value="UniProtKB-UniRule"/>
</dbReference>
<gene>
    <name evidence="4" type="primary">rpmI</name>
    <name evidence="6" type="ORF">HAT2_00182</name>
</gene>
<keyword evidence="3 4" id="KW-0687">Ribonucleoprotein</keyword>
<evidence type="ECO:0000256" key="1">
    <source>
        <dbReference type="ARBA" id="ARBA00006598"/>
    </source>
</evidence>
<dbReference type="InterPro" id="IPR021137">
    <property type="entry name" value="Ribosomal_bL35-like"/>
</dbReference>
<dbReference type="HAMAP" id="MF_00514">
    <property type="entry name" value="Ribosomal_bL35"/>
    <property type="match status" value="1"/>
</dbReference>
<evidence type="ECO:0000313" key="7">
    <source>
        <dbReference type="Proteomes" id="UP000253816"/>
    </source>
</evidence>
<dbReference type="Gene3D" id="4.10.410.60">
    <property type="match status" value="1"/>
</dbReference>
<protein>
    <recommendedName>
        <fullName evidence="4">Large ribosomal subunit protein bL35</fullName>
    </recommendedName>
</protein>
<evidence type="ECO:0000313" key="6">
    <source>
        <dbReference type="EMBL" id="RDB31674.1"/>
    </source>
</evidence>
<dbReference type="Pfam" id="PF01632">
    <property type="entry name" value="Ribosomal_L35p"/>
    <property type="match status" value="1"/>
</dbReference>
<proteinExistence type="inferred from homology"/>
<dbReference type="GO" id="GO:0005840">
    <property type="term" value="C:ribosome"/>
    <property type="evidence" value="ECO:0007669"/>
    <property type="project" value="UniProtKB-KW"/>
</dbReference>
<dbReference type="AlphaFoldDB" id="A0A369KIS9"/>
<evidence type="ECO:0000256" key="3">
    <source>
        <dbReference type="ARBA" id="ARBA00023274"/>
    </source>
</evidence>
<sequence length="65" mass="7396">MPKMKTRKAVSGKVRLTGTGKLKHARCGRRKLMSGKSPKRKRQLRRPAFIEGGLESVFKQLMCCH</sequence>
<comment type="caution">
    <text evidence="6">The sequence shown here is derived from an EMBL/GenBank/DDBJ whole genome shotgun (WGS) entry which is preliminary data.</text>
</comment>
<dbReference type="InterPro" id="IPR037229">
    <property type="entry name" value="Ribosomal_bL35_sf"/>
</dbReference>
<dbReference type="InterPro" id="IPR001706">
    <property type="entry name" value="Ribosomal_bL35"/>
</dbReference>
<evidence type="ECO:0000256" key="2">
    <source>
        <dbReference type="ARBA" id="ARBA00022980"/>
    </source>
</evidence>
<comment type="similarity">
    <text evidence="1 4 5">Belongs to the bacterial ribosomal protein bL35 family.</text>
</comment>
<organism evidence="6 7">
    <name type="scientific">Candidatus Similichlamydia laticola</name>
    <dbReference type="NCBI Taxonomy" id="2170265"/>
    <lineage>
        <taxon>Bacteria</taxon>
        <taxon>Pseudomonadati</taxon>
        <taxon>Chlamydiota</taxon>
        <taxon>Chlamydiia</taxon>
        <taxon>Parachlamydiales</taxon>
        <taxon>Candidatus Parilichlamydiaceae</taxon>
        <taxon>Candidatus Similichlamydia</taxon>
    </lineage>
</organism>
<dbReference type="GO" id="GO:1990904">
    <property type="term" value="C:ribonucleoprotein complex"/>
    <property type="evidence" value="ECO:0007669"/>
    <property type="project" value="UniProtKB-KW"/>
</dbReference>
<keyword evidence="2 4" id="KW-0689">Ribosomal protein</keyword>
<dbReference type="SUPFAM" id="SSF143034">
    <property type="entry name" value="L35p-like"/>
    <property type="match status" value="1"/>
</dbReference>
<dbReference type="EMBL" id="QQBG01000009">
    <property type="protein sequence ID" value="RDB31674.1"/>
    <property type="molecule type" value="Genomic_DNA"/>
</dbReference>
<dbReference type="Proteomes" id="UP000253816">
    <property type="component" value="Unassembled WGS sequence"/>
</dbReference>
<dbReference type="PRINTS" id="PR00064">
    <property type="entry name" value="RIBOSOMALL35"/>
</dbReference>
<reference evidence="6 7" key="1">
    <citation type="submission" date="2018-07" db="EMBL/GenBank/DDBJ databases">
        <title>Comparative genomics of the Candidatus Parilichlamydiaceae reveals evidence of convergent evolution and genome reduction in the phylum Chlamydiae.</title>
        <authorList>
            <person name="Taylor-Brown A."/>
            <person name="Polkinghorne A."/>
        </authorList>
    </citation>
    <scope>NUCLEOTIDE SEQUENCE [LARGE SCALE GENOMIC DNA]</scope>
    <source>
        <strain evidence="6 7">Hat2</strain>
    </source>
</reference>
<keyword evidence="7" id="KW-1185">Reference proteome</keyword>
<evidence type="ECO:0000256" key="5">
    <source>
        <dbReference type="RuleBase" id="RU000568"/>
    </source>
</evidence>
<name>A0A369KIS9_9BACT</name>
<dbReference type="OrthoDB" id="47476at2"/>
<dbReference type="NCBIfam" id="TIGR00001">
    <property type="entry name" value="rpmI_bact"/>
    <property type="match status" value="1"/>
</dbReference>
<dbReference type="GO" id="GO:0003735">
    <property type="term" value="F:structural constituent of ribosome"/>
    <property type="evidence" value="ECO:0007669"/>
    <property type="project" value="InterPro"/>
</dbReference>